<gene>
    <name evidence="2" type="ORF">U9M48_005235</name>
</gene>
<feature type="compositionally biased region" description="Low complexity" evidence="1">
    <location>
        <begin position="7"/>
        <end position="22"/>
    </location>
</feature>
<name>A0AAQ3PQE5_PASNO</name>
<dbReference type="AlphaFoldDB" id="A0AAQ3PQE5"/>
<protein>
    <submittedName>
        <fullName evidence="2">Uncharacterized protein</fullName>
    </submittedName>
</protein>
<reference evidence="2 3" key="1">
    <citation type="submission" date="2024-02" db="EMBL/GenBank/DDBJ databases">
        <title>High-quality chromosome-scale genome assembly of Pensacola bahiagrass (Paspalum notatum Flugge var. saurae).</title>
        <authorList>
            <person name="Vega J.M."/>
            <person name="Podio M."/>
            <person name="Orjuela J."/>
            <person name="Siena L.A."/>
            <person name="Pessino S.C."/>
            <person name="Combes M.C."/>
            <person name="Mariac C."/>
            <person name="Albertini E."/>
            <person name="Pupilli F."/>
            <person name="Ortiz J.P.A."/>
            <person name="Leblanc O."/>
        </authorList>
    </citation>
    <scope>NUCLEOTIDE SEQUENCE [LARGE SCALE GENOMIC DNA]</scope>
    <source>
        <strain evidence="2">R1</strain>
        <tissue evidence="2">Leaf</tissue>
    </source>
</reference>
<dbReference type="Proteomes" id="UP001341281">
    <property type="component" value="Chromosome 01"/>
</dbReference>
<keyword evidence="3" id="KW-1185">Reference proteome</keyword>
<dbReference type="EMBL" id="CP144745">
    <property type="protein sequence ID" value="WVZ54446.1"/>
    <property type="molecule type" value="Genomic_DNA"/>
</dbReference>
<accession>A0AAQ3PQE5</accession>
<sequence length="72" mass="7495">MTSPDLSGGAAAGEGPRPGRSPIGDLISRRRASAPPATLRLPSPTPRRIGARKSFSSPPRAQCVLLAAYNTR</sequence>
<proteinExistence type="predicted"/>
<evidence type="ECO:0000313" key="3">
    <source>
        <dbReference type="Proteomes" id="UP001341281"/>
    </source>
</evidence>
<feature type="region of interest" description="Disordered" evidence="1">
    <location>
        <begin position="1"/>
        <end position="57"/>
    </location>
</feature>
<evidence type="ECO:0000313" key="2">
    <source>
        <dbReference type="EMBL" id="WVZ54446.1"/>
    </source>
</evidence>
<evidence type="ECO:0000256" key="1">
    <source>
        <dbReference type="SAM" id="MobiDB-lite"/>
    </source>
</evidence>
<organism evidence="2 3">
    <name type="scientific">Paspalum notatum var. saurae</name>
    <dbReference type="NCBI Taxonomy" id="547442"/>
    <lineage>
        <taxon>Eukaryota</taxon>
        <taxon>Viridiplantae</taxon>
        <taxon>Streptophyta</taxon>
        <taxon>Embryophyta</taxon>
        <taxon>Tracheophyta</taxon>
        <taxon>Spermatophyta</taxon>
        <taxon>Magnoliopsida</taxon>
        <taxon>Liliopsida</taxon>
        <taxon>Poales</taxon>
        <taxon>Poaceae</taxon>
        <taxon>PACMAD clade</taxon>
        <taxon>Panicoideae</taxon>
        <taxon>Andropogonodae</taxon>
        <taxon>Paspaleae</taxon>
        <taxon>Paspalinae</taxon>
        <taxon>Paspalum</taxon>
    </lineage>
</organism>